<name>A0A3P3YWG0_PLABS</name>
<keyword evidence="1" id="KW-0689">Ribosomal protein</keyword>
<comment type="similarity">
    <text evidence="1">Belongs to the universal ribosomal protein uL6 family.</text>
</comment>
<accession>A0A3P3YWG0</accession>
<dbReference type="GO" id="GO:0006412">
    <property type="term" value="P:translation"/>
    <property type="evidence" value="ECO:0007669"/>
    <property type="project" value="InterPro"/>
</dbReference>
<dbReference type="PRINTS" id="PR00059">
    <property type="entry name" value="RIBOSOMALL6"/>
</dbReference>
<dbReference type="Pfam" id="PF00347">
    <property type="entry name" value="Ribosomal_L6"/>
    <property type="match status" value="1"/>
</dbReference>
<dbReference type="EMBL" id="LS992577">
    <property type="protein sequence ID" value="SYZ47137.1"/>
    <property type="molecule type" value="Genomic_DNA"/>
</dbReference>
<dbReference type="SUPFAM" id="SSF56053">
    <property type="entry name" value="Ribosomal protein L6"/>
    <property type="match status" value="1"/>
</dbReference>
<dbReference type="PROSITE" id="PS00525">
    <property type="entry name" value="RIBOSOMAL_L6_1"/>
    <property type="match status" value="1"/>
</dbReference>
<dbReference type="GO" id="GO:0019843">
    <property type="term" value="F:rRNA binding"/>
    <property type="evidence" value="ECO:0007669"/>
    <property type="project" value="InterPro"/>
</dbReference>
<gene>
    <name evidence="3" type="ORF">PLBR_LOCUS2</name>
</gene>
<dbReference type="InterPro" id="IPR020040">
    <property type="entry name" value="Ribosomal_uL6_a/b-dom"/>
</dbReference>
<dbReference type="InterPro" id="IPR036789">
    <property type="entry name" value="Ribosomal_uL6-like_a/b-dom_sf"/>
</dbReference>
<evidence type="ECO:0000256" key="1">
    <source>
        <dbReference type="RuleBase" id="RU003869"/>
    </source>
</evidence>
<dbReference type="GO" id="GO:0005840">
    <property type="term" value="C:ribosome"/>
    <property type="evidence" value="ECO:0007669"/>
    <property type="project" value="UniProtKB-KW"/>
</dbReference>
<dbReference type="InterPro" id="IPR019906">
    <property type="entry name" value="Ribosomal_uL6_bac-type"/>
</dbReference>
<feature type="domain" description="Large ribosomal subunit protein uL6 alpha-beta" evidence="2">
    <location>
        <begin position="76"/>
        <end position="148"/>
    </location>
</feature>
<dbReference type="GO" id="GO:1990904">
    <property type="term" value="C:ribonucleoprotein complex"/>
    <property type="evidence" value="ECO:0007669"/>
    <property type="project" value="UniProtKB-KW"/>
</dbReference>
<reference evidence="3" key="1">
    <citation type="submission" date="2018-05" db="EMBL/GenBank/DDBJ databases">
        <authorList>
            <person name="Fogelqvist J."/>
        </authorList>
    </citation>
    <scope>NUCLEOTIDE SEQUENCE [LARGE SCALE GENOMIC DNA]</scope>
</reference>
<evidence type="ECO:0000259" key="2">
    <source>
        <dbReference type="Pfam" id="PF00347"/>
    </source>
</evidence>
<dbReference type="InterPro" id="IPR002358">
    <property type="entry name" value="Ribosomal_uL6_CS"/>
</dbReference>
<proteinExistence type="inferred from homology"/>
<dbReference type="Gene3D" id="3.90.930.12">
    <property type="entry name" value="Ribosomal protein L6, alpha-beta domain"/>
    <property type="match status" value="1"/>
</dbReference>
<sequence length="164" mass="18685">MFIYIFQHNKLLYIRGPLGLLRYNVPSGIDICKYRSMVYISGQKAAHPLVAMSHRIVCQKMKGLEVGFSEIMIIAGMGWRVDKEDVLLKFTIGYSHIVHYLIPNDIEIVLLSKNLFKIFGSDLSRIQCIASELCKLRSSDVYKGKGIRRQAFKVVLKSSTKSKV</sequence>
<protein>
    <submittedName>
        <fullName evidence="3">E0916d7c-ff40-4279-b862-fea15b54f154-CDS</fullName>
    </submittedName>
</protein>
<geneLocation type="mitochondrion" evidence="3"/>
<keyword evidence="3" id="KW-0496">Mitochondrion</keyword>
<dbReference type="GO" id="GO:0003735">
    <property type="term" value="F:structural constituent of ribosome"/>
    <property type="evidence" value="ECO:0007669"/>
    <property type="project" value="InterPro"/>
</dbReference>
<organism evidence="3">
    <name type="scientific">Plasmodiophora brassicae</name>
    <name type="common">Clubroot disease agent</name>
    <dbReference type="NCBI Taxonomy" id="37360"/>
    <lineage>
        <taxon>Eukaryota</taxon>
        <taxon>Sar</taxon>
        <taxon>Rhizaria</taxon>
        <taxon>Endomyxa</taxon>
        <taxon>Phytomyxea</taxon>
        <taxon>Plasmodiophorida</taxon>
        <taxon>Plasmodiophoridae</taxon>
        <taxon>Plasmodiophora</taxon>
    </lineage>
</organism>
<dbReference type="AlphaFoldDB" id="A0A3P3YWG0"/>
<keyword evidence="1" id="KW-0687">Ribonucleoprotein</keyword>
<evidence type="ECO:0000313" key="3">
    <source>
        <dbReference type="EMBL" id="SYZ47137.1"/>
    </source>
</evidence>